<name>A0A7C2JZ55_9PLAN</name>
<dbReference type="CDD" id="cd14014">
    <property type="entry name" value="STKc_PknB_like"/>
    <property type="match status" value="1"/>
</dbReference>
<feature type="repeat" description="WD" evidence="9">
    <location>
        <begin position="1177"/>
        <end position="1218"/>
    </location>
</feature>
<dbReference type="PROSITE" id="PS50011">
    <property type="entry name" value="PROTEIN_KINASE_DOM"/>
    <property type="match status" value="1"/>
</dbReference>
<dbReference type="InterPro" id="IPR019775">
    <property type="entry name" value="WD40_repeat_CS"/>
</dbReference>
<keyword evidence="7" id="KW-0418">Kinase</keyword>
<evidence type="ECO:0000256" key="7">
    <source>
        <dbReference type="ARBA" id="ARBA00022777"/>
    </source>
</evidence>
<dbReference type="Gene3D" id="2.130.10.10">
    <property type="entry name" value="YVTN repeat-like/Quinoprotein amine dehydrogenase"/>
    <property type="match status" value="4"/>
</dbReference>
<protein>
    <recommendedName>
        <fullName evidence="1">non-specific serine/threonine protein kinase</fullName>
        <ecNumber evidence="1">2.7.11.1</ecNumber>
    </recommendedName>
</protein>
<dbReference type="EMBL" id="DSOK01000342">
    <property type="protein sequence ID" value="HEN16246.1"/>
    <property type="molecule type" value="Genomic_DNA"/>
</dbReference>
<dbReference type="PROSITE" id="PS00678">
    <property type="entry name" value="WD_REPEATS_1"/>
    <property type="match status" value="2"/>
</dbReference>
<keyword evidence="3 9" id="KW-0853">WD repeat</keyword>
<dbReference type="PANTHER" id="PTHR19879:SF9">
    <property type="entry name" value="TRANSCRIPTION INITIATION FACTOR TFIID SUBUNIT 5"/>
    <property type="match status" value="1"/>
</dbReference>
<sequence>MATHSLRSKHSTGDAERHAALLREFAQTWRSNARPSIRSFLERVSDADKLTLLRELLLEDWRLRTVTGETPCAADYITALPEFADQVHQIAADIPTMSFRPVSPGDASASTLLGIGDNSRPARANIEQAAAGQPALIGSYEIIKEIGHGGMGIVYRARHQVLGRMAAIKLLHSGTRAEQEEVARFAAEAKAAAQLDHPCIVPLYEVGEHEGQHFLALAFVEGESLARRVQSRPLEPHDAARVMELVAQAVQYSHERGVIHRDLKPANILMTADDQPKVTDFGLAKLLFQDAELTQTGQILGTPAYMPPEQASQDSSEVGPLADVYSLGATLYCLLTGRPPFQAARALDTLKQVIELEPVAPRALNAAIPVDLETICLRCLRKEPNDRYPSASALADDLQRFQTGRPILARPVTISERAWRWCRREPMKAGLALTACVSLFAGVMASSLFAWRASDRADVAEAALGREKTALIQAREGATAAKLAGDEARSQAERNAQLLYVADMQYIQQAWERGELPEIRTRLARHLPKPNEPDRRNFEWHYWQRVTSRAEPILFLDANNRPIKPSPPAILLDDSRTLIGIQEYRNLVVWSVHSRGGQDIAEFQREFYRNPETWFQREFYKHQDTITAMRLSPNGRLLAIGDTEGTVKLWSIPDLAEVAMFSTEPRCQVKELAFDPQSARLAMLRATSRRSGNEEPFAIRIWDLASQQKLYDVPVSVEAWHTSVGGTSVIKKQLHDIPQVASSQGISLHSVEFAEKRDWLLLSGGVYALIWDLKEEEVVHRFELPVTPTVQSTFRFAEQGHTVVGLGSRDELFVWDANLGTRRAVLNAPGTANARAQTLAVSPDGLRVAVGQDDRLTTIWDVQQGTLLETRRGVLLPEDPSRGRTWRTGEHYTNRGDFWGAENQRPDVKVVDLGTRVNVLALDQVSETLAVDTDKEHVCLKPRVSDASLNPLIPRGPADEFSVRRVKFDPKGRYLAIAFDDGRVEVFDTAQRTKLPHDLRTQNTCHDIAFIPQTTLFAVSGGAGEIWLWDLTSGREVGKFLGHTTLKNRELEDWNKKHPNSKVALQPVLPSDLATSLVQASTFGVRTVKVPYAPEFTGAVYALSAHPSGEHLASVGGDGTLRVWDVRDQREIWRTTCKRGSLFQCVQYDPQGRYLAAGGSGSIFLWSADSHESLAEWSGHEGDVRHLVFSHDGSRLASSSIDGTVRLWDVETGLAVLRLDLPRRSIQRDSIAEISFDPTGLQLMTAEVRRWQTLDPPKTGLNSHVWLWDAREAADEIGLTDGSRRGESAGSVKLAKQSSTATDSLEKVPEAAESRCGLAFRFVRNGTVRLRLAYSATITRPYYLSETEVTVGQFRQFVEETGHMTDAERLGGDLRIPKGTQRKSKEFTWKTPGFPQTDDHPVVQVSWNDAQAFCNWLTRTEGVKHRLPTEAEWEWACRAGSETKFCFGDDANPLPAYGWCLLNSDGLGTRPVGQLKPNPWGLYDMYGNVCEWVHDFHGDHPSSGTVIDPQGPTTHPQTMHVARGGAFDSNVEGCSPRSYGWSWYGGEDFAVYHFGFRVLREIPMHGDESKSQLE</sequence>
<keyword evidence="2" id="KW-0723">Serine/threonine-protein kinase</keyword>
<dbReference type="Gene3D" id="1.10.510.10">
    <property type="entry name" value="Transferase(Phosphotransferase) domain 1"/>
    <property type="match status" value="1"/>
</dbReference>
<evidence type="ECO:0000256" key="11">
    <source>
        <dbReference type="SAM" id="MobiDB-lite"/>
    </source>
</evidence>
<feature type="repeat" description="WD" evidence="9">
    <location>
        <begin position="619"/>
        <end position="660"/>
    </location>
</feature>
<evidence type="ECO:0000256" key="5">
    <source>
        <dbReference type="ARBA" id="ARBA00022737"/>
    </source>
</evidence>
<feature type="repeat" description="WD" evidence="9">
    <location>
        <begin position="1093"/>
        <end position="1134"/>
    </location>
</feature>
<dbReference type="Gene3D" id="3.30.200.20">
    <property type="entry name" value="Phosphorylase Kinase, domain 1"/>
    <property type="match status" value="1"/>
</dbReference>
<dbReference type="InterPro" id="IPR000719">
    <property type="entry name" value="Prot_kinase_dom"/>
</dbReference>
<dbReference type="GO" id="GO:0004674">
    <property type="term" value="F:protein serine/threonine kinase activity"/>
    <property type="evidence" value="ECO:0007669"/>
    <property type="project" value="UniProtKB-KW"/>
</dbReference>
<keyword evidence="4" id="KW-0808">Transferase</keyword>
<dbReference type="EC" id="2.7.11.1" evidence="1"/>
<proteinExistence type="predicted"/>
<dbReference type="Pfam" id="PF00069">
    <property type="entry name" value="Pkinase"/>
    <property type="match status" value="1"/>
</dbReference>
<dbReference type="PROSITE" id="PS00108">
    <property type="entry name" value="PROTEIN_KINASE_ST"/>
    <property type="match status" value="1"/>
</dbReference>
<dbReference type="SMART" id="SM00220">
    <property type="entry name" value="S_TKc"/>
    <property type="match status" value="1"/>
</dbReference>
<evidence type="ECO:0000256" key="1">
    <source>
        <dbReference type="ARBA" id="ARBA00012513"/>
    </source>
</evidence>
<gene>
    <name evidence="13" type="ORF">ENQ76_12360</name>
</gene>
<dbReference type="SUPFAM" id="SSF56436">
    <property type="entry name" value="C-type lectin-like"/>
    <property type="match status" value="1"/>
</dbReference>
<evidence type="ECO:0000256" key="3">
    <source>
        <dbReference type="ARBA" id="ARBA00022574"/>
    </source>
</evidence>
<dbReference type="InterPro" id="IPR015943">
    <property type="entry name" value="WD40/YVTN_repeat-like_dom_sf"/>
</dbReference>
<dbReference type="SMART" id="SM00320">
    <property type="entry name" value="WD40"/>
    <property type="match status" value="7"/>
</dbReference>
<evidence type="ECO:0000259" key="12">
    <source>
        <dbReference type="PROSITE" id="PS50011"/>
    </source>
</evidence>
<organism evidence="13">
    <name type="scientific">Schlesneria paludicola</name>
    <dbReference type="NCBI Taxonomy" id="360056"/>
    <lineage>
        <taxon>Bacteria</taxon>
        <taxon>Pseudomonadati</taxon>
        <taxon>Planctomycetota</taxon>
        <taxon>Planctomycetia</taxon>
        <taxon>Planctomycetales</taxon>
        <taxon>Planctomycetaceae</taxon>
        <taxon>Schlesneria</taxon>
    </lineage>
</organism>
<feature type="repeat" description="WD" evidence="9">
    <location>
        <begin position="838"/>
        <end position="870"/>
    </location>
</feature>
<dbReference type="PROSITE" id="PS50082">
    <property type="entry name" value="WD_REPEATS_2"/>
    <property type="match status" value="4"/>
</dbReference>
<evidence type="ECO:0000256" key="8">
    <source>
        <dbReference type="ARBA" id="ARBA00022840"/>
    </source>
</evidence>
<dbReference type="SUPFAM" id="SSF50978">
    <property type="entry name" value="WD40 repeat-like"/>
    <property type="match status" value="1"/>
</dbReference>
<evidence type="ECO:0000256" key="9">
    <source>
        <dbReference type="PROSITE-ProRule" id="PRU00221"/>
    </source>
</evidence>
<dbReference type="PANTHER" id="PTHR19879">
    <property type="entry name" value="TRANSCRIPTION INITIATION FACTOR TFIID"/>
    <property type="match status" value="1"/>
</dbReference>
<dbReference type="GO" id="GO:0005524">
    <property type="term" value="F:ATP binding"/>
    <property type="evidence" value="ECO:0007669"/>
    <property type="project" value="UniProtKB-UniRule"/>
</dbReference>
<evidence type="ECO:0000313" key="13">
    <source>
        <dbReference type="EMBL" id="HEN16246.1"/>
    </source>
</evidence>
<keyword evidence="5" id="KW-0677">Repeat</keyword>
<dbReference type="SUPFAM" id="SSF50998">
    <property type="entry name" value="Quinoprotein alcohol dehydrogenase-like"/>
    <property type="match status" value="1"/>
</dbReference>
<evidence type="ECO:0000256" key="2">
    <source>
        <dbReference type="ARBA" id="ARBA00022527"/>
    </source>
</evidence>
<dbReference type="PROSITE" id="PS00107">
    <property type="entry name" value="PROTEIN_KINASE_ATP"/>
    <property type="match status" value="1"/>
</dbReference>
<keyword evidence="8 10" id="KW-0067">ATP-binding</keyword>
<dbReference type="FunFam" id="1.10.510.10:FF:000021">
    <property type="entry name" value="Serine/threonine protein kinase"/>
    <property type="match status" value="1"/>
</dbReference>
<dbReference type="InterPro" id="IPR005532">
    <property type="entry name" value="SUMF_dom"/>
</dbReference>
<comment type="caution">
    <text evidence="13">The sequence shown here is derived from an EMBL/GenBank/DDBJ whole genome shotgun (WGS) entry which is preliminary data.</text>
</comment>
<feature type="domain" description="Protein kinase" evidence="12">
    <location>
        <begin position="140"/>
        <end position="408"/>
    </location>
</feature>
<dbReference type="InterPro" id="IPR011047">
    <property type="entry name" value="Quinoprotein_ADH-like_sf"/>
</dbReference>
<dbReference type="InterPro" id="IPR042095">
    <property type="entry name" value="SUMF_sf"/>
</dbReference>
<dbReference type="PROSITE" id="PS50294">
    <property type="entry name" value="WD_REPEATS_REGION"/>
    <property type="match status" value="3"/>
</dbReference>
<dbReference type="InterPro" id="IPR017441">
    <property type="entry name" value="Protein_kinase_ATP_BS"/>
</dbReference>
<evidence type="ECO:0000256" key="4">
    <source>
        <dbReference type="ARBA" id="ARBA00022679"/>
    </source>
</evidence>
<dbReference type="InterPro" id="IPR001680">
    <property type="entry name" value="WD40_rpt"/>
</dbReference>
<accession>A0A7C2JZ55</accession>
<feature type="binding site" evidence="10">
    <location>
        <position position="169"/>
    </location>
    <ligand>
        <name>ATP</name>
        <dbReference type="ChEBI" id="CHEBI:30616"/>
    </ligand>
</feature>
<dbReference type="SUPFAM" id="SSF56112">
    <property type="entry name" value="Protein kinase-like (PK-like)"/>
    <property type="match status" value="1"/>
</dbReference>
<dbReference type="InterPro" id="IPR011009">
    <property type="entry name" value="Kinase-like_dom_sf"/>
</dbReference>
<evidence type="ECO:0000256" key="6">
    <source>
        <dbReference type="ARBA" id="ARBA00022741"/>
    </source>
</evidence>
<dbReference type="Pfam" id="PF00400">
    <property type="entry name" value="WD40"/>
    <property type="match status" value="4"/>
</dbReference>
<dbReference type="InterPro" id="IPR036322">
    <property type="entry name" value="WD40_repeat_dom_sf"/>
</dbReference>
<reference evidence="13" key="1">
    <citation type="journal article" date="2020" name="mSystems">
        <title>Genome- and Community-Level Interaction Insights into Carbon Utilization and Element Cycling Functions of Hydrothermarchaeota in Hydrothermal Sediment.</title>
        <authorList>
            <person name="Zhou Z."/>
            <person name="Liu Y."/>
            <person name="Xu W."/>
            <person name="Pan J."/>
            <person name="Luo Z.H."/>
            <person name="Li M."/>
        </authorList>
    </citation>
    <scope>NUCLEOTIDE SEQUENCE [LARGE SCALE GENOMIC DNA]</scope>
    <source>
        <strain evidence="13">SpSt-339</strain>
    </source>
</reference>
<dbReference type="Pfam" id="PF03781">
    <property type="entry name" value="FGE-sulfatase"/>
    <property type="match status" value="1"/>
</dbReference>
<dbReference type="InterPro" id="IPR016187">
    <property type="entry name" value="CTDL_fold"/>
</dbReference>
<dbReference type="Gene3D" id="3.90.1580.10">
    <property type="entry name" value="paralog of FGE (formylglycine-generating enzyme)"/>
    <property type="match status" value="1"/>
</dbReference>
<evidence type="ECO:0000256" key="10">
    <source>
        <dbReference type="PROSITE-ProRule" id="PRU10141"/>
    </source>
</evidence>
<dbReference type="InterPro" id="IPR008271">
    <property type="entry name" value="Ser/Thr_kinase_AS"/>
</dbReference>
<feature type="region of interest" description="Disordered" evidence="11">
    <location>
        <begin position="1279"/>
        <end position="1306"/>
    </location>
</feature>
<keyword evidence="6 10" id="KW-0547">Nucleotide-binding</keyword>